<dbReference type="InterPro" id="IPR042253">
    <property type="entry name" value="Pglycerate_mutase_ApgM_sf"/>
</dbReference>
<dbReference type="PIRSF" id="PIRSF006392">
    <property type="entry name" value="IPGAM_arch"/>
    <property type="match status" value="1"/>
</dbReference>
<evidence type="ECO:0000256" key="1">
    <source>
        <dbReference type="ARBA" id="ARBA00000370"/>
    </source>
</evidence>
<dbReference type="Gene3D" id="3.40.720.10">
    <property type="entry name" value="Alkaline Phosphatase, subunit A"/>
    <property type="match status" value="1"/>
</dbReference>
<evidence type="ECO:0000313" key="8">
    <source>
        <dbReference type="EMBL" id="CUO11325.1"/>
    </source>
</evidence>
<dbReference type="Pfam" id="PF10143">
    <property type="entry name" value="PhosphMutase"/>
    <property type="match status" value="1"/>
</dbReference>
<keyword evidence="6" id="KW-0413">Isomerase</keyword>
<comment type="catalytic activity">
    <reaction evidence="1">
        <text>(2R)-2-phosphoglycerate = (2R)-3-phosphoglycerate</text>
        <dbReference type="Rhea" id="RHEA:15901"/>
        <dbReference type="ChEBI" id="CHEBI:58272"/>
        <dbReference type="ChEBI" id="CHEBI:58289"/>
        <dbReference type="EC" id="5.4.2.12"/>
    </reaction>
</comment>
<dbReference type="InterPro" id="IPR004456">
    <property type="entry name" value="Pglycerate_mutase_ApgM"/>
</dbReference>
<comment type="similarity">
    <text evidence="4">Belongs to the BPG-independent phosphoglycerate mutase family. A-PGAM subfamily.</text>
</comment>
<dbReference type="SUPFAM" id="SSF53649">
    <property type="entry name" value="Alkaline phosphatase-like"/>
    <property type="match status" value="1"/>
</dbReference>
<dbReference type="EMBL" id="CYZX01000005">
    <property type="protein sequence ID" value="CUO11325.1"/>
    <property type="molecule type" value="Genomic_DNA"/>
</dbReference>
<gene>
    <name evidence="8" type="primary">apgM</name>
    <name evidence="8" type="ORF">ERS852471_00979</name>
</gene>
<dbReference type="RefSeq" id="WP_055264511.1">
    <property type="nucleotide sequence ID" value="NZ_CABIXQ010000005.1"/>
</dbReference>
<dbReference type="Proteomes" id="UP000095594">
    <property type="component" value="Unassembled WGS sequence"/>
</dbReference>
<evidence type="ECO:0000259" key="7">
    <source>
        <dbReference type="Pfam" id="PF01676"/>
    </source>
</evidence>
<protein>
    <submittedName>
        <fullName evidence="8">2,3-bisphosphoglycerate-independent phosphoglycerate mutase</fullName>
    </submittedName>
</protein>
<dbReference type="AlphaFoldDB" id="A0A174CHU5"/>
<name>A0A174CHU5_9CLOT</name>
<dbReference type="GO" id="GO:0046872">
    <property type="term" value="F:metal ion binding"/>
    <property type="evidence" value="ECO:0007669"/>
    <property type="project" value="InterPro"/>
</dbReference>
<reference evidence="8 9" key="1">
    <citation type="submission" date="2015-09" db="EMBL/GenBank/DDBJ databases">
        <authorList>
            <consortium name="Pathogen Informatics"/>
        </authorList>
    </citation>
    <scope>NUCLEOTIDE SEQUENCE [LARGE SCALE GENOMIC DNA]</scope>
    <source>
        <strain evidence="8 9">2789STDY5834856</strain>
    </source>
</reference>
<dbReference type="NCBIfam" id="TIGR00306">
    <property type="entry name" value="apgM"/>
    <property type="match status" value="1"/>
</dbReference>
<dbReference type="PANTHER" id="PTHR31209:SF0">
    <property type="entry name" value="METALLOENZYME DOMAIN-CONTAINING PROTEIN"/>
    <property type="match status" value="1"/>
</dbReference>
<accession>A0A174CHU5</accession>
<evidence type="ECO:0000256" key="2">
    <source>
        <dbReference type="ARBA" id="ARBA00002315"/>
    </source>
</evidence>
<comment type="pathway">
    <text evidence="3">Carbohydrate degradation.</text>
</comment>
<proteinExistence type="inferred from homology"/>
<evidence type="ECO:0000256" key="5">
    <source>
        <dbReference type="ARBA" id="ARBA00023152"/>
    </source>
</evidence>
<dbReference type="Gene3D" id="3.30.70.2130">
    <property type="entry name" value="Metalloenzyme domain"/>
    <property type="match status" value="1"/>
</dbReference>
<evidence type="ECO:0000256" key="4">
    <source>
        <dbReference type="ARBA" id="ARBA00005524"/>
    </source>
</evidence>
<dbReference type="CDD" id="cd16011">
    <property type="entry name" value="iPGM_like"/>
    <property type="match status" value="1"/>
</dbReference>
<evidence type="ECO:0000256" key="6">
    <source>
        <dbReference type="ARBA" id="ARBA00023235"/>
    </source>
</evidence>
<dbReference type="InterPro" id="IPR017850">
    <property type="entry name" value="Alkaline_phosphatase_core_sf"/>
</dbReference>
<sequence>MGKAKGIYLIADGLGDRPIAELNGLTPLEYANTPTMDLLCKEGMTGLVHPYRPGCRVGTDWGHICLFGYNPDEHYTGRGAVEAYSAGLEMKKGDVAFRGNLGTVDDDLVVIDRRAGRIKDKEDIKALIEAVDGYEVDGCTFKILSLTEHRVAVVMSGEDLDWHIVDTDPGTACEGSKMICPIQENNYQKSAEALWKFQLHVKEVWDKHPVNIEREKKGLHKANFIITRGAAAAMVLPPIESIFPKVKVSVIAGDETITGIGKMCNFDYATDESFTGGFDTNYLGKAQKVLDELENHDLVIVHIKGTDLCGHDNEPLKKAKIVEQIDAMFTYWLTKIDKDNTYLALAADHSTPCHVRDHSADPVPAFLWGPNVRVDECTSCGERAIAKGIINGYTGAQFMSTIMDYLGHTKKYGA</sequence>
<organism evidence="8 9">
    <name type="scientific">Clostridium disporicum</name>
    <dbReference type="NCBI Taxonomy" id="84024"/>
    <lineage>
        <taxon>Bacteria</taxon>
        <taxon>Bacillati</taxon>
        <taxon>Bacillota</taxon>
        <taxon>Clostridia</taxon>
        <taxon>Eubacteriales</taxon>
        <taxon>Clostridiaceae</taxon>
        <taxon>Clostridium</taxon>
    </lineage>
</organism>
<evidence type="ECO:0000313" key="9">
    <source>
        <dbReference type="Proteomes" id="UP000095594"/>
    </source>
</evidence>
<dbReference type="Pfam" id="PF01676">
    <property type="entry name" value="Metalloenzyme"/>
    <property type="match status" value="1"/>
</dbReference>
<dbReference type="GO" id="GO:0006096">
    <property type="term" value="P:glycolytic process"/>
    <property type="evidence" value="ECO:0007669"/>
    <property type="project" value="UniProtKB-KW"/>
</dbReference>
<dbReference type="InterPro" id="IPR006124">
    <property type="entry name" value="Metalloenzyme"/>
</dbReference>
<feature type="domain" description="Metalloenzyme" evidence="7">
    <location>
        <begin position="7"/>
        <end position="384"/>
    </location>
</feature>
<dbReference type="OrthoDB" id="9804453at2"/>
<keyword evidence="5" id="KW-0324">Glycolysis</keyword>
<dbReference type="PANTHER" id="PTHR31209">
    <property type="entry name" value="COFACTOR-INDEPENDENT PHOSPHOGLYCERATE MUTASE"/>
    <property type="match status" value="1"/>
</dbReference>
<dbReference type="GO" id="GO:0004619">
    <property type="term" value="F:phosphoglycerate mutase activity"/>
    <property type="evidence" value="ECO:0007669"/>
    <property type="project" value="UniProtKB-EC"/>
</dbReference>
<evidence type="ECO:0000256" key="3">
    <source>
        <dbReference type="ARBA" id="ARBA00004921"/>
    </source>
</evidence>
<comment type="function">
    <text evidence="2">Catalyzes the interconversion of 2-phosphoglycerate and 3-phosphoglycerate.</text>
</comment>